<organism evidence="1 4">
    <name type="scientific">Leptospira adleri</name>
    <dbReference type="NCBI Taxonomy" id="2023186"/>
    <lineage>
        <taxon>Bacteria</taxon>
        <taxon>Pseudomonadati</taxon>
        <taxon>Spirochaetota</taxon>
        <taxon>Spirochaetia</taxon>
        <taxon>Leptospirales</taxon>
        <taxon>Leptospiraceae</taxon>
        <taxon>Leptospira</taxon>
    </lineage>
</organism>
<name>A0A2M9YT77_9LEPT</name>
<dbReference type="PANTHER" id="PTHR34387:SF1">
    <property type="entry name" value="PERIPLASMIC IMMUNOGENIC PROTEIN"/>
    <property type="match status" value="1"/>
</dbReference>
<evidence type="ECO:0008006" key="5">
    <source>
        <dbReference type="Google" id="ProtNLM"/>
    </source>
</evidence>
<dbReference type="PANTHER" id="PTHR34387">
    <property type="entry name" value="SLR1258 PROTEIN"/>
    <property type="match status" value="1"/>
</dbReference>
<protein>
    <recommendedName>
        <fullName evidence="5">DUF541 domain-containing protein</fullName>
    </recommendedName>
</protein>
<keyword evidence="3" id="KW-1185">Reference proteome</keyword>
<dbReference type="InterPro" id="IPR007497">
    <property type="entry name" value="SIMPL/DUF541"/>
</dbReference>
<dbReference type="AlphaFoldDB" id="A0A2M9YT77"/>
<evidence type="ECO:0000313" key="3">
    <source>
        <dbReference type="Proteomes" id="UP000232149"/>
    </source>
</evidence>
<gene>
    <name evidence="2" type="ORF">CH376_18295</name>
    <name evidence="1" type="ORF">CH380_03230</name>
</gene>
<evidence type="ECO:0000313" key="1">
    <source>
        <dbReference type="EMBL" id="PJZ54742.1"/>
    </source>
</evidence>
<evidence type="ECO:0000313" key="2">
    <source>
        <dbReference type="EMBL" id="PJZ60456.1"/>
    </source>
</evidence>
<dbReference type="Pfam" id="PF04402">
    <property type="entry name" value="SIMPL"/>
    <property type="match status" value="1"/>
</dbReference>
<dbReference type="InterPro" id="IPR052022">
    <property type="entry name" value="26kDa_periplasmic_antigen"/>
</dbReference>
<dbReference type="Proteomes" id="UP000232149">
    <property type="component" value="Unassembled WGS sequence"/>
</dbReference>
<evidence type="ECO:0000313" key="4">
    <source>
        <dbReference type="Proteomes" id="UP000232188"/>
    </source>
</evidence>
<dbReference type="EMBL" id="NPDV01000002">
    <property type="protein sequence ID" value="PJZ54742.1"/>
    <property type="molecule type" value="Genomic_DNA"/>
</dbReference>
<comment type="caution">
    <text evidence="1">The sequence shown here is derived from an EMBL/GenBank/DDBJ whole genome shotgun (WGS) entry which is preliminary data.</text>
</comment>
<dbReference type="Proteomes" id="UP000232188">
    <property type="component" value="Unassembled WGS sequence"/>
</dbReference>
<sequence length="224" mass="25116">MIQRLLILLTLFAFIPFGIHSESKQSITVSGNGTAIVETDYIQISFSVEVEDSNPKIAQEKNLQRVTNVIQSLSKEFKISAKDIHSTDYTLQRQYLDEGKLRPYLASSGILLKLRNMKVYKDLLLEIQKLGVNQISGIEFKSDNTQKQEKEALVAALEDAKNKALVLATSIGKTEVVPMRIIESDSNINPLVVYQMKGRESDSSPLSVGERKIQAKVSVEFEIR</sequence>
<dbReference type="EMBL" id="NPDU01000061">
    <property type="protein sequence ID" value="PJZ60456.1"/>
    <property type="molecule type" value="Genomic_DNA"/>
</dbReference>
<dbReference type="RefSeq" id="WP_100784276.1">
    <property type="nucleotide sequence ID" value="NZ_NPDU01000061.1"/>
</dbReference>
<proteinExistence type="predicted"/>
<reference evidence="3 4" key="1">
    <citation type="submission" date="2017-07" db="EMBL/GenBank/DDBJ databases">
        <title>Leptospira spp. isolated from tropical soils.</title>
        <authorList>
            <person name="Thibeaux R."/>
            <person name="Iraola G."/>
            <person name="Ferres I."/>
            <person name="Bierque E."/>
            <person name="Girault D."/>
            <person name="Soupe-Gilbert M.-E."/>
            <person name="Picardeau M."/>
            <person name="Goarant C."/>
        </authorList>
    </citation>
    <scope>NUCLEOTIDE SEQUENCE [LARGE SCALE GENOMIC DNA]</scope>
    <source>
        <strain evidence="1 4">FH2-B-C1</strain>
        <strain evidence="2 3">FH2-B-D1</strain>
    </source>
</reference>
<dbReference type="GO" id="GO:0006974">
    <property type="term" value="P:DNA damage response"/>
    <property type="evidence" value="ECO:0007669"/>
    <property type="project" value="TreeGrafter"/>
</dbReference>
<dbReference type="Gene3D" id="3.30.110.170">
    <property type="entry name" value="Protein of unknown function (DUF541), domain 1"/>
    <property type="match status" value="1"/>
</dbReference>
<dbReference type="Gene3D" id="3.30.70.2970">
    <property type="entry name" value="Protein of unknown function (DUF541), domain 2"/>
    <property type="match status" value="1"/>
</dbReference>
<accession>A0A2M9YT77</accession>